<comment type="caution">
    <text evidence="1">The sequence shown here is derived from an EMBL/GenBank/DDBJ whole genome shotgun (WGS) entry which is preliminary data.</text>
</comment>
<proteinExistence type="predicted"/>
<organism evidence="1 2">
    <name type="scientific">Paramecium pentaurelia</name>
    <dbReference type="NCBI Taxonomy" id="43138"/>
    <lineage>
        <taxon>Eukaryota</taxon>
        <taxon>Sar</taxon>
        <taxon>Alveolata</taxon>
        <taxon>Ciliophora</taxon>
        <taxon>Intramacronucleata</taxon>
        <taxon>Oligohymenophorea</taxon>
        <taxon>Peniculida</taxon>
        <taxon>Parameciidae</taxon>
        <taxon>Paramecium</taxon>
    </lineage>
</organism>
<dbReference type="AlphaFoldDB" id="A0A8S1VZA9"/>
<protein>
    <submittedName>
        <fullName evidence="1">Uncharacterized protein</fullName>
    </submittedName>
</protein>
<dbReference type="Proteomes" id="UP000689195">
    <property type="component" value="Unassembled WGS sequence"/>
</dbReference>
<gene>
    <name evidence="1" type="ORF">PPENT_87.1.T0790065</name>
</gene>
<name>A0A8S1VZA9_9CILI</name>
<sequence length="128" mass="15299">MSKTKSYENGIKSMITEIKNQIHQSLRQNRLQIVEVKKFDFEIKSNLLSIRSNNRKINENQSTLNNYSREKQTKRRYTLQPLRNNFSRSPKIIQESLRKDQISNKERLMKKKKIEIKAWTISTTNPTD</sequence>
<evidence type="ECO:0000313" key="1">
    <source>
        <dbReference type="EMBL" id="CAD8182670.1"/>
    </source>
</evidence>
<reference evidence="1" key="1">
    <citation type="submission" date="2021-01" db="EMBL/GenBank/DDBJ databases">
        <authorList>
            <consortium name="Genoscope - CEA"/>
            <person name="William W."/>
        </authorList>
    </citation>
    <scope>NUCLEOTIDE SEQUENCE</scope>
</reference>
<dbReference type="EMBL" id="CAJJDO010000079">
    <property type="protein sequence ID" value="CAD8182670.1"/>
    <property type="molecule type" value="Genomic_DNA"/>
</dbReference>
<keyword evidence="2" id="KW-1185">Reference proteome</keyword>
<evidence type="ECO:0000313" key="2">
    <source>
        <dbReference type="Proteomes" id="UP000689195"/>
    </source>
</evidence>
<accession>A0A8S1VZA9</accession>